<name>A0A1Y6CS77_9GAMM</name>
<keyword evidence="1" id="KW-0732">Signal</keyword>
<dbReference type="NCBIfam" id="TIGR02595">
    <property type="entry name" value="PEP_CTERM"/>
    <property type="match status" value="1"/>
</dbReference>
<evidence type="ECO:0000256" key="1">
    <source>
        <dbReference type="SAM" id="SignalP"/>
    </source>
</evidence>
<feature type="domain" description="Ice-binding protein C-terminal" evidence="2">
    <location>
        <begin position="182"/>
        <end position="205"/>
    </location>
</feature>
<sequence>MKNPSLFNTASAALSVAASLWGMDAQAGFISLNVNYSPDGDHITSVTDGYLHNTFTASSTASNGQWQAFAIYNTGSSCGGTSWDGTNFSLGTCSGAFAIRTDATPTNMDVYLVSQAASQSDLNAFYTDTLSFTGGIDSSLNIYQIEDVGGTQNISTSGGSFNLVSAALFGTDAVVTLTTPASVPEPASLALLTAGLAGLVGTRRRKLH</sequence>
<gene>
    <name evidence="3" type="ORF">SAMN02949497_0568</name>
</gene>
<protein>
    <submittedName>
        <fullName evidence="3">VPLPA-CTERM protein sorting domain-containing protein</fullName>
    </submittedName>
</protein>
<proteinExistence type="predicted"/>
<evidence type="ECO:0000313" key="4">
    <source>
        <dbReference type="Proteomes" id="UP000192923"/>
    </source>
</evidence>
<dbReference type="Proteomes" id="UP000192923">
    <property type="component" value="Unassembled WGS sequence"/>
</dbReference>
<dbReference type="EMBL" id="FXAM01000001">
    <property type="protein sequence ID" value="SMF93291.1"/>
    <property type="molecule type" value="Genomic_DNA"/>
</dbReference>
<feature type="chain" id="PRO_5012057158" evidence="1">
    <location>
        <begin position="28"/>
        <end position="208"/>
    </location>
</feature>
<feature type="signal peptide" evidence="1">
    <location>
        <begin position="1"/>
        <end position="27"/>
    </location>
</feature>
<keyword evidence="4" id="KW-1185">Reference proteome</keyword>
<dbReference type="Pfam" id="PF07589">
    <property type="entry name" value="PEP-CTERM"/>
    <property type="match status" value="1"/>
</dbReference>
<dbReference type="InterPro" id="IPR013424">
    <property type="entry name" value="Ice-binding_C"/>
</dbReference>
<reference evidence="3 4" key="1">
    <citation type="submission" date="2016-12" db="EMBL/GenBank/DDBJ databases">
        <authorList>
            <person name="Song W.-J."/>
            <person name="Kurnit D.M."/>
        </authorList>
    </citation>
    <scope>NUCLEOTIDE SEQUENCE [LARGE SCALE GENOMIC DNA]</scope>
    <source>
        <strain evidence="3 4">175</strain>
    </source>
</reference>
<evidence type="ECO:0000259" key="2">
    <source>
        <dbReference type="Pfam" id="PF07589"/>
    </source>
</evidence>
<dbReference type="AlphaFoldDB" id="A0A1Y6CS77"/>
<evidence type="ECO:0000313" key="3">
    <source>
        <dbReference type="EMBL" id="SMF93291.1"/>
    </source>
</evidence>
<accession>A0A1Y6CS77</accession>
<dbReference type="RefSeq" id="WP_125468770.1">
    <property type="nucleotide sequence ID" value="NZ_FXAM01000001.1"/>
</dbReference>
<organism evidence="3 4">
    <name type="scientific">Methylomagnum ishizawai</name>
    <dbReference type="NCBI Taxonomy" id="1760988"/>
    <lineage>
        <taxon>Bacteria</taxon>
        <taxon>Pseudomonadati</taxon>
        <taxon>Pseudomonadota</taxon>
        <taxon>Gammaproteobacteria</taxon>
        <taxon>Methylococcales</taxon>
        <taxon>Methylococcaceae</taxon>
        <taxon>Methylomagnum</taxon>
    </lineage>
</organism>